<feature type="compositionally biased region" description="Pro residues" evidence="1">
    <location>
        <begin position="15"/>
        <end position="30"/>
    </location>
</feature>
<sequence>MDPINSRDNLFSRGPSPPPSQQPFQLPPSQPSDQHVSPAPSHLDPPPAPSTTQLDNLFNTLNAPSVSHVSPQPSHTSSNIYLPSQEHTNSRHASPASVNAGSVSSSMSAPTNPTVERQNALLTLLGSVSAPVASIQLPPVGGAAPQQVPTPPGSAPRNTMSNNETQGKLLLEQLMSG</sequence>
<gene>
    <name evidence="2" type="ORF">FIBRA_05048</name>
</gene>
<feature type="region of interest" description="Disordered" evidence="1">
    <location>
        <begin position="1"/>
        <end position="113"/>
    </location>
</feature>
<feature type="compositionally biased region" description="Polar residues" evidence="1">
    <location>
        <begin position="51"/>
        <end position="63"/>
    </location>
</feature>
<dbReference type="EMBL" id="HE797095">
    <property type="protein sequence ID" value="CCM02933.1"/>
    <property type="molecule type" value="Genomic_DNA"/>
</dbReference>
<proteinExistence type="predicted"/>
<dbReference type="STRING" id="599839.J4G8F2"/>
<dbReference type="GeneID" id="24097844"/>
<dbReference type="RefSeq" id="XP_012182216.1">
    <property type="nucleotide sequence ID" value="XM_012326826.1"/>
</dbReference>
<evidence type="ECO:0000256" key="1">
    <source>
        <dbReference type="SAM" id="MobiDB-lite"/>
    </source>
</evidence>
<evidence type="ECO:0000313" key="2">
    <source>
        <dbReference type="EMBL" id="CCM02933.1"/>
    </source>
</evidence>
<keyword evidence="3" id="KW-1185">Reference proteome</keyword>
<feature type="compositionally biased region" description="Polar residues" evidence="1">
    <location>
        <begin position="156"/>
        <end position="166"/>
    </location>
</feature>
<reference evidence="2 3" key="1">
    <citation type="journal article" date="2012" name="Appl. Environ. Microbiol.">
        <title>Short-read sequencing for genomic analysis of the brown rot fungus Fibroporia radiculosa.</title>
        <authorList>
            <person name="Tang J.D."/>
            <person name="Perkins A.D."/>
            <person name="Sonstegard T.S."/>
            <person name="Schroeder S.G."/>
            <person name="Burgess S.C."/>
            <person name="Diehl S.V."/>
        </authorList>
    </citation>
    <scope>NUCLEOTIDE SEQUENCE [LARGE SCALE GENOMIC DNA]</scope>
    <source>
        <strain evidence="2 3">TFFH 294</strain>
    </source>
</reference>
<accession>J4G8F2</accession>
<dbReference type="Proteomes" id="UP000006352">
    <property type="component" value="Unassembled WGS sequence"/>
</dbReference>
<feature type="region of interest" description="Disordered" evidence="1">
    <location>
        <begin position="139"/>
        <end position="177"/>
    </location>
</feature>
<dbReference type="HOGENOM" id="CLU_1517888_0_0_1"/>
<protein>
    <submittedName>
        <fullName evidence="2">Uncharacterized protein</fullName>
    </submittedName>
</protein>
<dbReference type="InParanoid" id="J4G8F2"/>
<name>J4G8F2_9APHY</name>
<organism evidence="2 3">
    <name type="scientific">Fibroporia radiculosa</name>
    <dbReference type="NCBI Taxonomy" id="599839"/>
    <lineage>
        <taxon>Eukaryota</taxon>
        <taxon>Fungi</taxon>
        <taxon>Dikarya</taxon>
        <taxon>Basidiomycota</taxon>
        <taxon>Agaricomycotina</taxon>
        <taxon>Agaricomycetes</taxon>
        <taxon>Polyporales</taxon>
        <taxon>Fibroporiaceae</taxon>
        <taxon>Fibroporia</taxon>
    </lineage>
</organism>
<feature type="compositionally biased region" description="Low complexity" evidence="1">
    <location>
        <begin position="64"/>
        <end position="78"/>
    </location>
</feature>
<dbReference type="AlphaFoldDB" id="J4G8F2"/>
<feature type="compositionally biased region" description="Low complexity" evidence="1">
    <location>
        <begin position="93"/>
        <end position="110"/>
    </location>
</feature>
<evidence type="ECO:0000313" key="3">
    <source>
        <dbReference type="Proteomes" id="UP000006352"/>
    </source>
</evidence>